<reference evidence="9" key="1">
    <citation type="submission" date="2016-10" db="EMBL/GenBank/DDBJ databases">
        <authorList>
            <person name="Varghese N."/>
            <person name="Submissions S."/>
        </authorList>
    </citation>
    <scope>NUCLEOTIDE SEQUENCE [LARGE SCALE GENOMIC DNA]</scope>
    <source>
        <strain evidence="9">DSM 13577</strain>
    </source>
</reference>
<dbReference type="Pfam" id="PF01424">
    <property type="entry name" value="R3H"/>
    <property type="match status" value="1"/>
</dbReference>
<evidence type="ECO:0000256" key="1">
    <source>
        <dbReference type="ARBA" id="ARBA00022490"/>
    </source>
</evidence>
<comment type="subunit">
    <text evidence="6">Forms a complex with KhpA.</text>
</comment>
<dbReference type="Gene3D" id="3.30.1370.50">
    <property type="entry name" value="R3H-like domain"/>
    <property type="match status" value="1"/>
</dbReference>
<protein>
    <recommendedName>
        <fullName evidence="6">RNA-binding protein KhpB</fullName>
    </recommendedName>
    <alternativeName>
        <fullName evidence="6">RNA-binding protein EloR</fullName>
    </alternativeName>
</protein>
<dbReference type="GO" id="GO:0071555">
    <property type="term" value="P:cell wall organization"/>
    <property type="evidence" value="ECO:0007669"/>
    <property type="project" value="UniProtKB-KW"/>
</dbReference>
<dbReference type="GO" id="GO:0008360">
    <property type="term" value="P:regulation of cell shape"/>
    <property type="evidence" value="ECO:0007669"/>
    <property type="project" value="UniProtKB-KW"/>
</dbReference>
<dbReference type="Gene3D" id="3.30.300.20">
    <property type="match status" value="1"/>
</dbReference>
<keyword evidence="2 6" id="KW-0694">RNA-binding</keyword>
<comment type="subcellular location">
    <subcellularLocation>
        <location evidence="6">Cytoplasm</location>
    </subcellularLocation>
</comment>
<dbReference type="SUPFAM" id="SSF82708">
    <property type="entry name" value="R3H domain"/>
    <property type="match status" value="1"/>
</dbReference>
<dbReference type="CDD" id="cd02414">
    <property type="entry name" value="KH-II_Jag"/>
    <property type="match status" value="1"/>
</dbReference>
<keyword evidence="3 6" id="KW-0133">Cell shape</keyword>
<dbReference type="PANTHER" id="PTHR35800:SF1">
    <property type="entry name" value="RNA-BINDING PROTEIN KHPB"/>
    <property type="match status" value="1"/>
</dbReference>
<dbReference type="PROSITE" id="PS51061">
    <property type="entry name" value="R3H"/>
    <property type="match status" value="1"/>
</dbReference>
<comment type="domain">
    <text evidence="6">Has an N-terminal Jag-N domain and 2 RNA-binding domains (KH and R3H).</text>
</comment>
<keyword evidence="9" id="KW-1185">Reference proteome</keyword>
<dbReference type="CDD" id="cd02644">
    <property type="entry name" value="R3H_jag"/>
    <property type="match status" value="1"/>
</dbReference>
<dbReference type="InterPro" id="IPR038247">
    <property type="entry name" value="Jag_N_dom_sf"/>
</dbReference>
<dbReference type="InterPro" id="IPR001374">
    <property type="entry name" value="R3H_dom"/>
</dbReference>
<dbReference type="EMBL" id="FOIF01000031">
    <property type="protein sequence ID" value="SET01263.1"/>
    <property type="molecule type" value="Genomic_DNA"/>
</dbReference>
<evidence type="ECO:0000256" key="2">
    <source>
        <dbReference type="ARBA" id="ARBA00022884"/>
    </source>
</evidence>
<organism evidence="8 9">
    <name type="scientific">Anaerobranca gottschalkii DSM 13577</name>
    <dbReference type="NCBI Taxonomy" id="1120990"/>
    <lineage>
        <taxon>Bacteria</taxon>
        <taxon>Bacillati</taxon>
        <taxon>Bacillota</taxon>
        <taxon>Clostridia</taxon>
        <taxon>Eubacteriales</taxon>
        <taxon>Proteinivoracaceae</taxon>
        <taxon>Anaerobranca</taxon>
    </lineage>
</organism>
<dbReference type="InterPro" id="IPR032782">
    <property type="entry name" value="KhpB_N"/>
</dbReference>
<dbReference type="SMART" id="SM01245">
    <property type="entry name" value="Jag_N"/>
    <property type="match status" value="1"/>
</dbReference>
<dbReference type="InterPro" id="IPR039247">
    <property type="entry name" value="KhpB"/>
</dbReference>
<comment type="function">
    <text evidence="6">A probable RNA chaperone. Forms a complex with KhpA which binds to cellular RNA and controls its expression. Plays a role in peptidoglycan (PG) homeostasis and cell length regulation.</text>
</comment>
<proteinExistence type="inferred from homology"/>
<dbReference type="Pfam" id="PF14804">
    <property type="entry name" value="Jag_N"/>
    <property type="match status" value="1"/>
</dbReference>
<evidence type="ECO:0000256" key="4">
    <source>
        <dbReference type="ARBA" id="ARBA00023186"/>
    </source>
</evidence>
<evidence type="ECO:0000256" key="5">
    <source>
        <dbReference type="ARBA" id="ARBA00023316"/>
    </source>
</evidence>
<dbReference type="InterPro" id="IPR038008">
    <property type="entry name" value="Jag_KH"/>
</dbReference>
<dbReference type="GO" id="GO:0003723">
    <property type="term" value="F:RNA binding"/>
    <property type="evidence" value="ECO:0007669"/>
    <property type="project" value="UniProtKB-UniRule"/>
</dbReference>
<dbReference type="GO" id="GO:0005737">
    <property type="term" value="C:cytoplasm"/>
    <property type="evidence" value="ECO:0007669"/>
    <property type="project" value="UniProtKB-SubCell"/>
</dbReference>
<dbReference type="InterPro" id="IPR036867">
    <property type="entry name" value="R3H_dom_sf"/>
</dbReference>
<dbReference type="NCBIfam" id="NF041568">
    <property type="entry name" value="Jag_EloR"/>
    <property type="match status" value="1"/>
</dbReference>
<comment type="similarity">
    <text evidence="6">Belongs to the KhpB RNA-binding protein family.</text>
</comment>
<dbReference type="SMART" id="SM00393">
    <property type="entry name" value="R3H"/>
    <property type="match status" value="1"/>
</dbReference>
<evidence type="ECO:0000256" key="6">
    <source>
        <dbReference type="HAMAP-Rule" id="MF_00867"/>
    </source>
</evidence>
<dbReference type="InterPro" id="IPR009019">
    <property type="entry name" value="KH_sf_prok-type"/>
</dbReference>
<dbReference type="InterPro" id="IPR015946">
    <property type="entry name" value="KH_dom-like_a/b"/>
</dbReference>
<dbReference type="OrthoDB" id="9794483at2"/>
<dbReference type="Pfam" id="PF13083">
    <property type="entry name" value="KH_KhpA-B"/>
    <property type="match status" value="1"/>
</dbReference>
<evidence type="ECO:0000259" key="7">
    <source>
        <dbReference type="PROSITE" id="PS51061"/>
    </source>
</evidence>
<dbReference type="HAMAP" id="MF_00867">
    <property type="entry name" value="KhpB"/>
    <property type="match status" value="1"/>
</dbReference>
<feature type="domain" description="R3H" evidence="7">
    <location>
        <begin position="139"/>
        <end position="205"/>
    </location>
</feature>
<comment type="caution">
    <text evidence="6">Lacks conserved residue(s) required for the propagation of feature annotation.</text>
</comment>
<keyword evidence="4 6" id="KW-0143">Chaperone</keyword>
<evidence type="ECO:0000313" key="8">
    <source>
        <dbReference type="EMBL" id="SET01263.1"/>
    </source>
</evidence>
<keyword evidence="1 6" id="KW-0963">Cytoplasm</keyword>
<dbReference type="Gene3D" id="3.30.30.80">
    <property type="entry name" value="probable RNA-binding protein from clostridium symbiosum atcc 14940"/>
    <property type="match status" value="1"/>
</dbReference>
<dbReference type="GO" id="GO:0009252">
    <property type="term" value="P:peptidoglycan biosynthetic process"/>
    <property type="evidence" value="ECO:0007669"/>
    <property type="project" value="UniProtKB-UniRule"/>
</dbReference>
<keyword evidence="5 6" id="KW-0961">Cell wall biogenesis/degradation</keyword>
<dbReference type="PANTHER" id="PTHR35800">
    <property type="entry name" value="PROTEIN JAG"/>
    <property type="match status" value="1"/>
</dbReference>
<evidence type="ECO:0000313" key="9">
    <source>
        <dbReference type="Proteomes" id="UP000243819"/>
    </source>
</evidence>
<dbReference type="Proteomes" id="UP000243819">
    <property type="component" value="Unassembled WGS sequence"/>
</dbReference>
<dbReference type="STRING" id="1120990.SAMN03080614_103112"/>
<dbReference type="RefSeq" id="WP_091350977.1">
    <property type="nucleotide sequence ID" value="NZ_FOIF01000031.1"/>
</dbReference>
<evidence type="ECO:0000256" key="3">
    <source>
        <dbReference type="ARBA" id="ARBA00022960"/>
    </source>
</evidence>
<name>A0A1I0B461_9FIRM</name>
<gene>
    <name evidence="6" type="primary">khpB</name>
    <name evidence="6" type="synonym">eloR</name>
    <name evidence="8" type="ORF">SAMN03080614_103112</name>
</gene>
<dbReference type="InterPro" id="IPR034079">
    <property type="entry name" value="R3H_KhpB"/>
</dbReference>
<dbReference type="SUPFAM" id="SSF54814">
    <property type="entry name" value="Prokaryotic type KH domain (KH-domain type II)"/>
    <property type="match status" value="1"/>
</dbReference>
<accession>A0A1I0B461</accession>
<dbReference type="AlphaFoldDB" id="A0A1I0B461"/>
<sequence>MKVVEISAKTIEEAVELGLQQLNLTKDEIDYEVLEYPTKGILGIMAKPAKVLIKEKFIPVKEVKKFLHGVLKEFNINYSLKVDEYPEFIKAKVTGDDLAILIGKHGKTIDALQYLLSLSINKKTEEYIKIILDVNGYRDKRELTLEALAIRQAERAKKYKKRIVLEPMNAMERRIIHSVLNDDPEVETYSEGEEPNRRVVIEPIG</sequence>